<gene>
    <name evidence="5" type="ORF">GCM10007940_05300</name>
</gene>
<name>A0AA37WEB0_9BACT</name>
<dbReference type="InterPro" id="IPR013783">
    <property type="entry name" value="Ig-like_fold"/>
</dbReference>
<evidence type="ECO:0000256" key="3">
    <source>
        <dbReference type="SAM" id="Phobius"/>
    </source>
</evidence>
<evidence type="ECO:0000313" key="6">
    <source>
        <dbReference type="Proteomes" id="UP001156666"/>
    </source>
</evidence>
<dbReference type="RefSeq" id="WP_235295477.1">
    <property type="nucleotide sequence ID" value="NZ_BSOH01000002.1"/>
</dbReference>
<evidence type="ECO:0000259" key="4">
    <source>
        <dbReference type="SMART" id="SM00560"/>
    </source>
</evidence>
<dbReference type="Gene3D" id="2.60.120.200">
    <property type="match status" value="3"/>
</dbReference>
<feature type="transmembrane region" description="Helical" evidence="3">
    <location>
        <begin position="20"/>
        <end position="39"/>
    </location>
</feature>
<protein>
    <recommendedName>
        <fullName evidence="4">LamG-like jellyroll fold domain-containing protein</fullName>
    </recommendedName>
</protein>
<accession>A0AA37WEB0</accession>
<feature type="domain" description="LamG-like jellyroll fold" evidence="4">
    <location>
        <begin position="628"/>
        <end position="762"/>
    </location>
</feature>
<dbReference type="Gene3D" id="2.60.40.10">
    <property type="entry name" value="Immunoglobulins"/>
    <property type="match status" value="1"/>
</dbReference>
<dbReference type="InterPro" id="IPR006558">
    <property type="entry name" value="LamG-like"/>
</dbReference>
<keyword evidence="6" id="KW-1185">Reference proteome</keyword>
<dbReference type="SUPFAM" id="SSF49899">
    <property type="entry name" value="Concanavalin A-like lectins/glucanases"/>
    <property type="match status" value="3"/>
</dbReference>
<keyword evidence="1" id="KW-0732">Signal</keyword>
<keyword evidence="3" id="KW-0812">Transmembrane</keyword>
<sequence>MYFIIQKKEKTIQFASIYKLLFVLILFLSSVISLSGQIISFDYSGGPVQQYTIPSGVTSVAIEVTGADGGSRLINTPIYGGEGATAFGILSVTPGDVLELRIGAAGANATPQVIGENGTSLVNIAPGGGDASAVYFMGNPLIVAGGGGGSGGALSGIGGVITMSGGASGADPGEGAIPGGVNGSGGSGGGWISEFMADAYGGGGGGGYLSAGAPGYDNLNIVDLPSAGPGAGGAILKGGAGGTGVDNGYGGAGGGGGYSGGGGASGSGGTFYPGFNAGGGGGSFVINTATNAMISAGTQGGGNGSNGQVIISLNCIPVTIASGVTSNAPICIGETLELSVSPSGQTPFTYAWSGPGGTIINGDTANPTVTNPVSGVYSVTVTNFCGSVISSTNVQINTPPVIDISGPYNLNTDLGTCFGMTDVNQLFSLVSATGIPSPQISIPFDFQYPVNLSTVTATASNVCGSDNATIFINVTDINPPIALCKNINIEVTDGFTEVTGDDIDNGSFDECGTIHPLYTDLSAHSGFASIDTRNEGLELVTLYVKDLYGNEATCEAQVNIVKDLCLEGDDGLDSDNGGLPDACDCNPSDPFNDHIILKKGENNAMDFDGVNDILTIPNNPALVPTNNNSLTFEAWIKPDIVSGLQSIASSANSLSVYNLAIYLTNNQVRVTATGGKLVTSNATLAANVWTHIAIVFTANSVTPALSKIEIYIDGELDNSLTDNFEPNNLGNPILLGNINGANWSYNGKMDEVRFWSSSRTIDQVQLYKDRELTGIEPGLETYFNFIDGIPEGDNTGITTVKDFSNNSFNASLSGFAQSGPESNWINEDLPIKKFQRDTLAPCYFCPELTQVSLDFDGIDDLITIDNHPSLIPTNNNSMTFEAWINPNNVDGFQSIVSSANSLIQYNLAVYLYFDKLRVTASSGKVVTSTSTIPTNSWTHIGVVFNANSSTPALSTIEIYINGLLDITLTDSFESSNLGNPLILGNINGDNWTFKGQMEEVRFWNDARTAHEINVNQSKELYGGEDNLSAYFSFNNGVPNGNNTNLTLIPDLSNNNNEGHLSGFVKVGPNSNWVSNTLSLSPPENSALHFDGVDDDLTIPNQSSLIATNSNAVTFEAWIYPEKVSGISMIYSVGVFPNLDHQIFLDGSQLLVTGYGLSSLQAATNILPFEWTHVAVVFDMTETRLYINGKLDNTRIQTLNSANQGFDISLGNQANGSPSNWNFLGKMDDVRMWNVTRSEQQIYDNLLQELTGAEFGLGAYYNFNSGVPEANNSVLTAVDDLSGNGNTASVNGFAKTGSTSNWVASPLRFGDFDADGTPDHCDNCIAPKELILENIALDRIYKATETITLGDGLTFPTNVLTLRAPNIKVSNNVVIPLSALIYLVEAGCEE</sequence>
<dbReference type="PANTHER" id="PTHR42535">
    <property type="entry name" value="OOKINETE PROTEIN, PUTATIVE-RELATED"/>
    <property type="match status" value="1"/>
</dbReference>
<dbReference type="SUPFAM" id="SSF49299">
    <property type="entry name" value="PKD domain"/>
    <property type="match status" value="1"/>
</dbReference>
<feature type="domain" description="LamG-like jellyroll fold" evidence="4">
    <location>
        <begin position="1110"/>
        <end position="1239"/>
    </location>
</feature>
<reference evidence="5" key="1">
    <citation type="journal article" date="2014" name="Int. J. Syst. Evol. Microbiol.">
        <title>Complete genome sequence of Corynebacterium casei LMG S-19264T (=DSM 44701T), isolated from a smear-ripened cheese.</title>
        <authorList>
            <consortium name="US DOE Joint Genome Institute (JGI-PGF)"/>
            <person name="Walter F."/>
            <person name="Albersmeier A."/>
            <person name="Kalinowski J."/>
            <person name="Ruckert C."/>
        </authorList>
    </citation>
    <scope>NUCLEOTIDE SEQUENCE</scope>
    <source>
        <strain evidence="5">NBRC 108769</strain>
    </source>
</reference>
<comment type="caution">
    <text evidence="5">The sequence shown here is derived from an EMBL/GenBank/DDBJ whole genome shotgun (WGS) entry which is preliminary data.</text>
</comment>
<feature type="domain" description="LamG-like jellyroll fold" evidence="4">
    <location>
        <begin position="876"/>
        <end position="1010"/>
    </location>
</feature>
<proteinExistence type="predicted"/>
<dbReference type="InterPro" id="IPR035986">
    <property type="entry name" value="PKD_dom_sf"/>
</dbReference>
<evidence type="ECO:0000313" key="5">
    <source>
        <dbReference type="EMBL" id="GLR15915.1"/>
    </source>
</evidence>
<dbReference type="GO" id="GO:0004553">
    <property type="term" value="F:hydrolase activity, hydrolyzing O-glycosyl compounds"/>
    <property type="evidence" value="ECO:0007669"/>
    <property type="project" value="UniProtKB-ARBA"/>
</dbReference>
<dbReference type="GO" id="GO:0005975">
    <property type="term" value="P:carbohydrate metabolic process"/>
    <property type="evidence" value="ECO:0007669"/>
    <property type="project" value="UniProtKB-ARBA"/>
</dbReference>
<dbReference type="Pfam" id="PF13385">
    <property type="entry name" value="Laminin_G_3"/>
    <property type="match status" value="3"/>
</dbReference>
<keyword evidence="3" id="KW-1133">Transmembrane helix</keyword>
<keyword evidence="2" id="KW-1015">Disulfide bond</keyword>
<dbReference type="PANTHER" id="PTHR42535:SF2">
    <property type="entry name" value="CHROMOSOME UNDETERMINED SCAFFOLD_146, WHOLE GENOME SHOTGUN SEQUENCE"/>
    <property type="match status" value="1"/>
</dbReference>
<organism evidence="5 6">
    <name type="scientific">Portibacter lacus</name>
    <dbReference type="NCBI Taxonomy" id="1099794"/>
    <lineage>
        <taxon>Bacteria</taxon>
        <taxon>Pseudomonadati</taxon>
        <taxon>Bacteroidota</taxon>
        <taxon>Saprospiria</taxon>
        <taxon>Saprospirales</taxon>
        <taxon>Haliscomenobacteraceae</taxon>
        <taxon>Portibacter</taxon>
    </lineage>
</organism>
<dbReference type="InterPro" id="IPR013320">
    <property type="entry name" value="ConA-like_dom_sf"/>
</dbReference>
<dbReference type="EMBL" id="BSOH01000002">
    <property type="protein sequence ID" value="GLR15915.1"/>
    <property type="molecule type" value="Genomic_DNA"/>
</dbReference>
<evidence type="ECO:0000256" key="2">
    <source>
        <dbReference type="ARBA" id="ARBA00023157"/>
    </source>
</evidence>
<dbReference type="Proteomes" id="UP001156666">
    <property type="component" value="Unassembled WGS sequence"/>
</dbReference>
<reference evidence="5" key="2">
    <citation type="submission" date="2023-01" db="EMBL/GenBank/DDBJ databases">
        <title>Draft genome sequence of Portibacter lacus strain NBRC 108769.</title>
        <authorList>
            <person name="Sun Q."/>
            <person name="Mori K."/>
        </authorList>
    </citation>
    <scope>NUCLEOTIDE SEQUENCE</scope>
    <source>
        <strain evidence="5">NBRC 108769</strain>
    </source>
</reference>
<dbReference type="SMART" id="SM00560">
    <property type="entry name" value="LamGL"/>
    <property type="match status" value="3"/>
</dbReference>
<evidence type="ECO:0000256" key="1">
    <source>
        <dbReference type="ARBA" id="ARBA00022729"/>
    </source>
</evidence>
<keyword evidence="3" id="KW-0472">Membrane</keyword>